<sequence length="29" mass="3349">MRFDIDTREAARAGLKFSSRLLQLARNVL</sequence>
<dbReference type="Pfam" id="PF13689">
    <property type="entry name" value="DUF4154"/>
    <property type="match status" value="1"/>
</dbReference>
<proteinExistence type="predicted"/>
<reference evidence="1 2" key="1">
    <citation type="submission" date="2019-03" db="EMBL/GenBank/DDBJ databases">
        <title>Draft Genome Sequences of Six Type Strains of the Genus Massilia.</title>
        <authorList>
            <person name="Miess H."/>
            <person name="Frediansyhah A."/>
            <person name="Gross H."/>
        </authorList>
    </citation>
    <scope>NUCLEOTIDE SEQUENCE [LARGE SCALE GENOMIC DNA]</scope>
    <source>
        <strain evidence="1 2">DSM 17505</strain>
    </source>
</reference>
<evidence type="ECO:0000313" key="2">
    <source>
        <dbReference type="Proteomes" id="UP000294359"/>
    </source>
</evidence>
<organism evidence="1 2">
    <name type="scientific">Pseudoduganella plicata</name>
    <dbReference type="NCBI Taxonomy" id="321984"/>
    <lineage>
        <taxon>Bacteria</taxon>
        <taxon>Pseudomonadati</taxon>
        <taxon>Pseudomonadota</taxon>
        <taxon>Betaproteobacteria</taxon>
        <taxon>Burkholderiales</taxon>
        <taxon>Oxalobacteraceae</taxon>
        <taxon>Telluria group</taxon>
        <taxon>Pseudoduganella</taxon>
    </lineage>
</organism>
<evidence type="ECO:0000313" key="1">
    <source>
        <dbReference type="EMBL" id="QBQ39198.1"/>
    </source>
</evidence>
<dbReference type="InterPro" id="IPR025293">
    <property type="entry name" value="YfiR/HmsC-like"/>
</dbReference>
<accession>A0ABX5SFK7</accession>
<keyword evidence="2" id="KW-1185">Reference proteome</keyword>
<gene>
    <name evidence="1" type="ORF">E1742_00235</name>
</gene>
<name>A0ABX5SFK7_9BURK</name>
<dbReference type="Proteomes" id="UP000294359">
    <property type="component" value="Chromosome"/>
</dbReference>
<dbReference type="EMBL" id="CP038026">
    <property type="protein sequence ID" value="QBQ39198.1"/>
    <property type="molecule type" value="Genomic_DNA"/>
</dbReference>
<protein>
    <submittedName>
        <fullName evidence="1">DUF4154 domain-containing protein</fullName>
    </submittedName>
</protein>